<dbReference type="OrthoDB" id="1664372at2759"/>
<evidence type="ECO:0000259" key="1">
    <source>
        <dbReference type="SMART" id="SM00881"/>
    </source>
</evidence>
<keyword evidence="3" id="KW-1185">Reference proteome</keyword>
<dbReference type="EMBL" id="NKHZ01000036">
    <property type="protein sequence ID" value="PNS18989.1"/>
    <property type="molecule type" value="Genomic_DNA"/>
</dbReference>
<dbReference type="PANTHER" id="PTHR11117">
    <property type="entry name" value="SUCCINYL-COA LIGASE SUBUNIT ALPHA"/>
    <property type="match status" value="1"/>
</dbReference>
<dbReference type="GO" id="GO:0006099">
    <property type="term" value="P:tricarboxylic acid cycle"/>
    <property type="evidence" value="ECO:0007669"/>
    <property type="project" value="TreeGrafter"/>
</dbReference>
<dbReference type="InterPro" id="IPR005811">
    <property type="entry name" value="SUCC_ACL_C"/>
</dbReference>
<evidence type="ECO:0000313" key="3">
    <source>
        <dbReference type="Proteomes" id="UP000243797"/>
    </source>
</evidence>
<dbReference type="SUPFAM" id="SSF52210">
    <property type="entry name" value="Succinyl-CoA synthetase domains"/>
    <property type="match status" value="2"/>
</dbReference>
<protein>
    <recommendedName>
        <fullName evidence="1">CoA-binding domain-containing protein</fullName>
    </recommendedName>
</protein>
<reference evidence="2 3" key="1">
    <citation type="submission" date="2017-06" db="EMBL/GenBank/DDBJ databases">
        <title>Draft genome sequence of a variant of Elsinoe murrayae.</title>
        <authorList>
            <person name="Cheng Q."/>
        </authorList>
    </citation>
    <scope>NUCLEOTIDE SEQUENCE [LARGE SCALE GENOMIC DNA]</scope>
    <source>
        <strain evidence="2 3">CQ-2017a</strain>
    </source>
</reference>
<dbReference type="PANTHER" id="PTHR11117:SF6">
    <property type="entry name" value="SYNTHETASE SUBUNIT ALPHA, PUTATIVE (AFU_ORTHOLOGUE AFUA_1G10830)-RELATED"/>
    <property type="match status" value="1"/>
</dbReference>
<dbReference type="Pfam" id="PF02629">
    <property type="entry name" value="CoA_binding"/>
    <property type="match status" value="1"/>
</dbReference>
<sequence length="714" mass="76195">MLSRWPAGRAAAAARRHVRYLTSSVEARADATLAHLRIGKHTRVLYQGFTGRVASQNAKDSIEWGTNVVGGVKPGTEGEHLGLPIVPSVRVAKEKLKPDATAIFVPMTGAAKAIEEAIEAEIPLIVAVAEHIPVHDMVRVLEMLRTTGKSRLVGANSPGIIAPLGHCRIGFQPLPIYQPGHVGVVAKSGTLSYEAVGSLTRAGLGQSLCIGAGGDVACGTTLLDGFKVLSQDPDTHAIVVVGEVGGTAEEALATAITDYRASTTNPKPIVALVAGRTAPIDRIMGHAGAFVGPVDRNAQQKYERLEAVGTVMVDHPEQFGPVVKTLLEARRSMTQIKTTSPVRRTKKSNTQIRSFHTSVRPRVQPTQLQQSQARRLHLQGQAAVKVLGKEVPGINIIHDESINEPSIEVGITMQRILGRPSAFFRPSYTASGGSSVSFDLSTGITDEIWTAISKEYASFKPLDPSFPGFESFQNDLRKIYTALAAFHKSHEAISVSGSLIPANVKPDSSSTVLANPVIHLDDAAFKSANRQTDLFALRDKSLQDQAEVEAEDHGIVYITLHPDDPSASIGTLVNGAGLAMNTVDVLQLPPFRSRCANFLDTGGKATSETVKKSFELILRDQRVKVIFVNIFGGLTDCGMIADGVVLAFKEVEMRGVPVVVRLRGTNEEVGQRKIAESGLSLEAFDGFEEAALRVVELAGQGATEGVVGEEAGDV</sequence>
<comment type="caution">
    <text evidence="2">The sequence shown here is derived from an EMBL/GenBank/DDBJ whole genome shotgun (WGS) entry which is preliminary data.</text>
</comment>
<dbReference type="GO" id="GO:0004775">
    <property type="term" value="F:succinate-CoA ligase (ADP-forming) activity"/>
    <property type="evidence" value="ECO:0007669"/>
    <property type="project" value="TreeGrafter"/>
</dbReference>
<feature type="domain" description="CoA-binding" evidence="1">
    <location>
        <begin position="38"/>
        <end position="132"/>
    </location>
</feature>
<dbReference type="Gene3D" id="3.40.50.720">
    <property type="entry name" value="NAD(P)-binding Rossmann-like Domain"/>
    <property type="match status" value="1"/>
</dbReference>
<dbReference type="PRINTS" id="PR01798">
    <property type="entry name" value="SCOASYNTHASE"/>
</dbReference>
<dbReference type="Pfam" id="PF00549">
    <property type="entry name" value="Ligase_CoA"/>
    <property type="match status" value="2"/>
</dbReference>
<dbReference type="InterPro" id="IPR003781">
    <property type="entry name" value="CoA-bd"/>
</dbReference>
<dbReference type="STRING" id="2082308.A0A2K1QVF3"/>
<dbReference type="InParanoid" id="A0A2K1QVF3"/>
<dbReference type="Proteomes" id="UP000243797">
    <property type="component" value="Unassembled WGS sequence"/>
</dbReference>
<dbReference type="AlphaFoldDB" id="A0A2K1QVF3"/>
<dbReference type="GO" id="GO:0009361">
    <property type="term" value="C:succinate-CoA ligase complex (ADP-forming)"/>
    <property type="evidence" value="ECO:0007669"/>
    <property type="project" value="TreeGrafter"/>
</dbReference>
<dbReference type="FunFam" id="3.40.50.720:FF:000340">
    <property type="entry name" value="Succinyl-CoA synthetase subunit alpha"/>
    <property type="match status" value="1"/>
</dbReference>
<dbReference type="FunFam" id="3.40.50.261:FF:000001">
    <property type="entry name" value="Succinate--CoA ligase [ADP-forming] subunit beta"/>
    <property type="match status" value="1"/>
</dbReference>
<dbReference type="InterPro" id="IPR036291">
    <property type="entry name" value="NAD(P)-bd_dom_sf"/>
</dbReference>
<proteinExistence type="predicted"/>
<dbReference type="InterPro" id="IPR016102">
    <property type="entry name" value="Succinyl-CoA_synth-like"/>
</dbReference>
<organism evidence="2 3">
    <name type="scientific">Sphaceloma murrayae</name>
    <dbReference type="NCBI Taxonomy" id="2082308"/>
    <lineage>
        <taxon>Eukaryota</taxon>
        <taxon>Fungi</taxon>
        <taxon>Dikarya</taxon>
        <taxon>Ascomycota</taxon>
        <taxon>Pezizomycotina</taxon>
        <taxon>Dothideomycetes</taxon>
        <taxon>Dothideomycetidae</taxon>
        <taxon>Myriangiales</taxon>
        <taxon>Elsinoaceae</taxon>
        <taxon>Sphaceloma</taxon>
    </lineage>
</organism>
<dbReference type="GO" id="GO:0005739">
    <property type="term" value="C:mitochondrion"/>
    <property type="evidence" value="ECO:0007669"/>
    <property type="project" value="TreeGrafter"/>
</dbReference>
<dbReference type="SUPFAM" id="SSF51735">
    <property type="entry name" value="NAD(P)-binding Rossmann-fold domains"/>
    <property type="match status" value="1"/>
</dbReference>
<name>A0A2K1QVF3_9PEZI</name>
<gene>
    <name evidence="2" type="ORF">CAC42_6084</name>
</gene>
<dbReference type="Gene3D" id="3.40.50.261">
    <property type="entry name" value="Succinyl-CoA synthetase domains"/>
    <property type="match status" value="2"/>
</dbReference>
<dbReference type="SMART" id="SM00881">
    <property type="entry name" value="CoA_binding"/>
    <property type="match status" value="1"/>
</dbReference>
<evidence type="ECO:0000313" key="2">
    <source>
        <dbReference type="EMBL" id="PNS18989.1"/>
    </source>
</evidence>
<dbReference type="GO" id="GO:0004776">
    <property type="term" value="F:succinate-CoA ligase (GDP-forming) activity"/>
    <property type="evidence" value="ECO:0007669"/>
    <property type="project" value="TreeGrafter"/>
</dbReference>
<accession>A0A2K1QVF3</accession>